<reference evidence="1" key="1">
    <citation type="submission" date="2022-10" db="EMBL/GenBank/DDBJ databases">
        <title>Genome sequence of Actinomyces israelii ATCC 10048.</title>
        <authorList>
            <person name="Watt R.M."/>
            <person name="Tong W.M."/>
        </authorList>
    </citation>
    <scope>NUCLEOTIDE SEQUENCE</scope>
    <source>
        <strain evidence="1">ATCC 10048</strain>
    </source>
</reference>
<dbReference type="Proteomes" id="UP001072034">
    <property type="component" value="Unassembled WGS sequence"/>
</dbReference>
<sequence>MELVSIEARTALVASTERSEFRDGTAAYDAASMAMIRLAALLERQEMTETAEAALSRDELAAIRTTRNIAAHAGYRNMNDDLLWLAVTERVPDILERLLSALPRA</sequence>
<name>A0ABT4I593_9ACTO</name>
<evidence type="ECO:0000313" key="1">
    <source>
        <dbReference type="EMBL" id="MCZ0856904.1"/>
    </source>
</evidence>
<dbReference type="EMBL" id="JAPTMY010000003">
    <property type="protein sequence ID" value="MCZ0856904.1"/>
    <property type="molecule type" value="Genomic_DNA"/>
</dbReference>
<comment type="caution">
    <text evidence="1">The sequence shown here is derived from an EMBL/GenBank/DDBJ whole genome shotgun (WGS) entry which is preliminary data.</text>
</comment>
<proteinExistence type="predicted"/>
<gene>
    <name evidence="1" type="ORF">OHJ16_02395</name>
</gene>
<protein>
    <submittedName>
        <fullName evidence="1">Antitoxin</fullName>
    </submittedName>
</protein>
<keyword evidence="2" id="KW-1185">Reference proteome</keyword>
<dbReference type="RefSeq" id="WP_268916589.1">
    <property type="nucleotide sequence ID" value="NZ_CAJPNG010000011.1"/>
</dbReference>
<organism evidence="1 2">
    <name type="scientific">Actinomyces israelii</name>
    <dbReference type="NCBI Taxonomy" id="1659"/>
    <lineage>
        <taxon>Bacteria</taxon>
        <taxon>Bacillati</taxon>
        <taxon>Actinomycetota</taxon>
        <taxon>Actinomycetes</taxon>
        <taxon>Actinomycetales</taxon>
        <taxon>Actinomycetaceae</taxon>
        <taxon>Actinomyces</taxon>
    </lineage>
</organism>
<accession>A0ABT4I593</accession>
<evidence type="ECO:0000313" key="2">
    <source>
        <dbReference type="Proteomes" id="UP001072034"/>
    </source>
</evidence>